<dbReference type="RefSeq" id="WP_197351855.1">
    <property type="nucleotide sequence ID" value="NZ_CP048882.1"/>
</dbReference>
<dbReference type="KEGG" id="sbat:G4Z16_18500"/>
<protein>
    <submittedName>
        <fullName evidence="4">Ankyrin repeat domain-containing protein</fullName>
    </submittedName>
</protein>
<dbReference type="InterPro" id="IPR002110">
    <property type="entry name" value="Ankyrin_rpt"/>
</dbReference>
<evidence type="ECO:0000256" key="3">
    <source>
        <dbReference type="PROSITE-ProRule" id="PRU00023"/>
    </source>
</evidence>
<dbReference type="InterPro" id="IPR036770">
    <property type="entry name" value="Ankyrin_rpt-contain_sf"/>
</dbReference>
<keyword evidence="1" id="KW-0677">Repeat</keyword>
<dbReference type="SMART" id="SM00248">
    <property type="entry name" value="ANK"/>
    <property type="match status" value="2"/>
</dbReference>
<feature type="repeat" description="ANK" evidence="3">
    <location>
        <begin position="86"/>
        <end position="118"/>
    </location>
</feature>
<feature type="repeat" description="ANK" evidence="3">
    <location>
        <begin position="53"/>
        <end position="85"/>
    </location>
</feature>
<gene>
    <name evidence="4" type="ORF">G4Z16_18500</name>
</gene>
<dbReference type="Gene3D" id="1.25.40.20">
    <property type="entry name" value="Ankyrin repeat-containing domain"/>
    <property type="match status" value="1"/>
</dbReference>
<dbReference type="PROSITE" id="PS50088">
    <property type="entry name" value="ANK_REPEAT"/>
    <property type="match status" value="2"/>
</dbReference>
<reference evidence="5" key="1">
    <citation type="submission" date="2020-02" db="EMBL/GenBank/DDBJ databases">
        <title>Streptomyces sp. ASO4wet.</title>
        <authorList>
            <person name="Risdian C."/>
            <person name="Landwehr W."/>
            <person name="Schupp P."/>
            <person name="Wink J."/>
        </authorList>
    </citation>
    <scope>NUCLEOTIDE SEQUENCE [LARGE SCALE GENOMIC DNA]</scope>
    <source>
        <strain evidence="5">ASO4wet</strain>
    </source>
</reference>
<accession>A0A7T1T7X6</accession>
<keyword evidence="5" id="KW-1185">Reference proteome</keyword>
<proteinExistence type="predicted"/>
<evidence type="ECO:0000313" key="5">
    <source>
        <dbReference type="Proteomes" id="UP000595046"/>
    </source>
</evidence>
<dbReference type="Proteomes" id="UP000595046">
    <property type="component" value="Chromosome"/>
</dbReference>
<dbReference type="PROSITE" id="PS50297">
    <property type="entry name" value="ANK_REP_REGION"/>
    <property type="match status" value="2"/>
</dbReference>
<sequence>MTDAPMPQSNEPAHDPEVLELAQRIFGLARHGDTDTVAAYVDAGVPANLTNDKGDSLLMLAAYHGHTAVVRALLDRGADPDRPNDKGQMPIAGAVFKGEDEVVRVLLEGGADPRAGEPSAVETARMFEKKELLELFGESA</sequence>
<dbReference type="PANTHER" id="PTHR24171">
    <property type="entry name" value="ANKYRIN REPEAT DOMAIN-CONTAINING PROTEIN 39-RELATED"/>
    <property type="match status" value="1"/>
</dbReference>
<dbReference type="SUPFAM" id="SSF48403">
    <property type="entry name" value="Ankyrin repeat"/>
    <property type="match status" value="1"/>
</dbReference>
<dbReference type="AlphaFoldDB" id="A0A7T1T7X6"/>
<evidence type="ECO:0000313" key="4">
    <source>
        <dbReference type="EMBL" id="QPP08062.1"/>
    </source>
</evidence>
<organism evidence="4 5">
    <name type="scientific">Streptomyces bathyalis</name>
    <dbReference type="NCBI Taxonomy" id="2710756"/>
    <lineage>
        <taxon>Bacteria</taxon>
        <taxon>Bacillati</taxon>
        <taxon>Actinomycetota</taxon>
        <taxon>Actinomycetes</taxon>
        <taxon>Kitasatosporales</taxon>
        <taxon>Streptomycetaceae</taxon>
        <taxon>Streptomyces</taxon>
    </lineage>
</organism>
<evidence type="ECO:0000256" key="1">
    <source>
        <dbReference type="ARBA" id="ARBA00022737"/>
    </source>
</evidence>
<evidence type="ECO:0000256" key="2">
    <source>
        <dbReference type="ARBA" id="ARBA00023043"/>
    </source>
</evidence>
<dbReference type="Pfam" id="PF12796">
    <property type="entry name" value="Ank_2"/>
    <property type="match status" value="1"/>
</dbReference>
<keyword evidence="2 3" id="KW-0040">ANK repeat</keyword>
<dbReference type="EMBL" id="CP048882">
    <property type="protein sequence ID" value="QPP08062.1"/>
    <property type="molecule type" value="Genomic_DNA"/>
</dbReference>
<name>A0A7T1T7X6_9ACTN</name>